<gene>
    <name evidence="7" type="ORF">DF185_07780</name>
</gene>
<keyword evidence="8" id="KW-1185">Reference proteome</keyword>
<evidence type="ECO:0000256" key="1">
    <source>
        <dbReference type="ARBA" id="ARBA00010641"/>
    </source>
</evidence>
<sequence length="181" mass="21490">MRTTEKRRALRIRKTNKNKLYKQLFDEFSAYGLSIALRFVGCKEDAWEVLNDSFLKLFSSMEEDMEKQQIKAFLRRIVINTAIDYYRKSNRRPDHLDLDENIQDGWTSDVEQKLSAEEILKALHQLSQVQRFVFTLHEIEGYNHDEISEKLGINVSTCRSHLRRAKNSLQQILKFHERQLG</sequence>
<dbReference type="InterPro" id="IPR014284">
    <property type="entry name" value="RNA_pol_sigma-70_dom"/>
</dbReference>
<keyword evidence="4" id="KW-0804">Transcription</keyword>
<evidence type="ECO:0000259" key="6">
    <source>
        <dbReference type="Pfam" id="PF08281"/>
    </source>
</evidence>
<dbReference type="CDD" id="cd06171">
    <property type="entry name" value="Sigma70_r4"/>
    <property type="match status" value="1"/>
</dbReference>
<dbReference type="SUPFAM" id="SSF88946">
    <property type="entry name" value="Sigma2 domain of RNA polymerase sigma factors"/>
    <property type="match status" value="1"/>
</dbReference>
<dbReference type="PANTHER" id="PTHR43133">
    <property type="entry name" value="RNA POLYMERASE ECF-TYPE SIGMA FACTO"/>
    <property type="match status" value="1"/>
</dbReference>
<evidence type="ECO:0000313" key="7">
    <source>
        <dbReference type="EMBL" id="PXY01376.1"/>
    </source>
</evidence>
<dbReference type="InterPro" id="IPR013325">
    <property type="entry name" value="RNA_pol_sigma_r2"/>
</dbReference>
<dbReference type="InterPro" id="IPR013324">
    <property type="entry name" value="RNA_pol_sigma_r3/r4-like"/>
</dbReference>
<dbReference type="Pfam" id="PF08281">
    <property type="entry name" value="Sigma70_r4_2"/>
    <property type="match status" value="1"/>
</dbReference>
<keyword evidence="2" id="KW-0805">Transcription regulation</keyword>
<dbReference type="SUPFAM" id="SSF88659">
    <property type="entry name" value="Sigma3 and sigma4 domains of RNA polymerase sigma factors"/>
    <property type="match status" value="1"/>
</dbReference>
<dbReference type="GO" id="GO:0003677">
    <property type="term" value="F:DNA binding"/>
    <property type="evidence" value="ECO:0007669"/>
    <property type="project" value="InterPro"/>
</dbReference>
<dbReference type="InterPro" id="IPR013249">
    <property type="entry name" value="RNA_pol_sigma70_r4_t2"/>
</dbReference>
<evidence type="ECO:0000256" key="2">
    <source>
        <dbReference type="ARBA" id="ARBA00023015"/>
    </source>
</evidence>
<name>A0A2V3ZYH8_9BACT</name>
<dbReference type="Gene3D" id="1.10.10.10">
    <property type="entry name" value="Winged helix-like DNA-binding domain superfamily/Winged helix DNA-binding domain"/>
    <property type="match status" value="1"/>
</dbReference>
<proteinExistence type="inferred from homology"/>
<comment type="caution">
    <text evidence="7">The sequence shown here is derived from an EMBL/GenBank/DDBJ whole genome shotgun (WGS) entry which is preliminary data.</text>
</comment>
<comment type="similarity">
    <text evidence="1">Belongs to the sigma-70 factor family. ECF subfamily.</text>
</comment>
<dbReference type="InterPro" id="IPR007627">
    <property type="entry name" value="RNA_pol_sigma70_r2"/>
</dbReference>
<dbReference type="AlphaFoldDB" id="A0A2V3ZYH8"/>
<feature type="domain" description="RNA polymerase sigma factor 70 region 4 type 2" evidence="6">
    <location>
        <begin position="117"/>
        <end position="168"/>
    </location>
</feature>
<dbReference type="Proteomes" id="UP000248079">
    <property type="component" value="Unassembled WGS sequence"/>
</dbReference>
<protein>
    <submittedName>
        <fullName evidence="7">RNA polymerase subunit sigma-70</fullName>
    </submittedName>
</protein>
<evidence type="ECO:0000256" key="3">
    <source>
        <dbReference type="ARBA" id="ARBA00023082"/>
    </source>
</evidence>
<dbReference type="InterPro" id="IPR039425">
    <property type="entry name" value="RNA_pol_sigma-70-like"/>
</dbReference>
<organism evidence="7 8">
    <name type="scientific">Marinifilum breve</name>
    <dbReference type="NCBI Taxonomy" id="2184082"/>
    <lineage>
        <taxon>Bacteria</taxon>
        <taxon>Pseudomonadati</taxon>
        <taxon>Bacteroidota</taxon>
        <taxon>Bacteroidia</taxon>
        <taxon>Marinilabiliales</taxon>
        <taxon>Marinifilaceae</taxon>
    </lineage>
</organism>
<dbReference type="PANTHER" id="PTHR43133:SF46">
    <property type="entry name" value="RNA POLYMERASE SIGMA-70 FACTOR ECF SUBFAMILY"/>
    <property type="match status" value="1"/>
</dbReference>
<dbReference type="Pfam" id="PF04542">
    <property type="entry name" value="Sigma70_r2"/>
    <property type="match status" value="1"/>
</dbReference>
<dbReference type="Gene3D" id="1.10.1740.10">
    <property type="match status" value="1"/>
</dbReference>
<dbReference type="NCBIfam" id="TIGR02937">
    <property type="entry name" value="sigma70-ECF"/>
    <property type="match status" value="1"/>
</dbReference>
<dbReference type="InterPro" id="IPR036388">
    <property type="entry name" value="WH-like_DNA-bd_sf"/>
</dbReference>
<dbReference type="GO" id="GO:0016987">
    <property type="term" value="F:sigma factor activity"/>
    <property type="evidence" value="ECO:0007669"/>
    <property type="project" value="UniProtKB-KW"/>
</dbReference>
<dbReference type="EMBL" id="QFLI01000003">
    <property type="protein sequence ID" value="PXY01376.1"/>
    <property type="molecule type" value="Genomic_DNA"/>
</dbReference>
<evidence type="ECO:0000313" key="8">
    <source>
        <dbReference type="Proteomes" id="UP000248079"/>
    </source>
</evidence>
<reference evidence="7 8" key="1">
    <citation type="submission" date="2018-05" db="EMBL/GenBank/DDBJ databases">
        <title>Marinifilum breve JC075T sp. nov., a marine bacterium isolated from Yongle Blue Hole in the South China Sea.</title>
        <authorList>
            <person name="Fu T."/>
        </authorList>
    </citation>
    <scope>NUCLEOTIDE SEQUENCE [LARGE SCALE GENOMIC DNA]</scope>
    <source>
        <strain evidence="7 8">JC075</strain>
    </source>
</reference>
<keyword evidence="3" id="KW-0731">Sigma factor</keyword>
<evidence type="ECO:0000259" key="5">
    <source>
        <dbReference type="Pfam" id="PF04542"/>
    </source>
</evidence>
<evidence type="ECO:0000256" key="4">
    <source>
        <dbReference type="ARBA" id="ARBA00023163"/>
    </source>
</evidence>
<accession>A0A2V3ZYH8</accession>
<dbReference type="OrthoDB" id="1056775at2"/>
<feature type="domain" description="RNA polymerase sigma-70 region 2" evidence="5">
    <location>
        <begin position="33"/>
        <end position="92"/>
    </location>
</feature>
<dbReference type="GO" id="GO:0006352">
    <property type="term" value="P:DNA-templated transcription initiation"/>
    <property type="evidence" value="ECO:0007669"/>
    <property type="project" value="InterPro"/>
</dbReference>